<feature type="non-terminal residue" evidence="2">
    <location>
        <position position="208"/>
    </location>
</feature>
<evidence type="ECO:0000313" key="2">
    <source>
        <dbReference type="EMBL" id="KAF0704826.1"/>
    </source>
</evidence>
<sequence>MATRWVTSLGLGLAIVDAATTTATPLTGCQQCEQTQRCDLAFRNTPGIFCGHWLSGSQTLGCCCPTGAKCVVTNYACNCDTNTITTSNSSGAWPEESLAKTCQALCCCTTSGHPKINTTTATFVQTQPYPMAVPVQQPAYPMQKPGYPVQQGSYPIQQPGYPVQQGSYPMQQPGYPMQQPAVVYAPQPQVVVHHQPGVVYGNNSGFVT</sequence>
<evidence type="ECO:0000256" key="1">
    <source>
        <dbReference type="SAM" id="SignalP"/>
    </source>
</evidence>
<evidence type="ECO:0000313" key="3">
    <source>
        <dbReference type="Proteomes" id="UP000469452"/>
    </source>
</evidence>
<proteinExistence type="predicted"/>
<dbReference type="AlphaFoldDB" id="A0A6A4Z422"/>
<dbReference type="EMBL" id="VJMI01020319">
    <property type="protein sequence ID" value="KAF0704826.1"/>
    <property type="molecule type" value="Genomic_DNA"/>
</dbReference>
<feature type="chain" id="PRO_5025357125" evidence="1">
    <location>
        <begin position="19"/>
        <end position="208"/>
    </location>
</feature>
<dbReference type="Proteomes" id="UP000469452">
    <property type="component" value="Unassembled WGS sequence"/>
</dbReference>
<comment type="caution">
    <text evidence="2">The sequence shown here is derived from an EMBL/GenBank/DDBJ whole genome shotgun (WGS) entry which is preliminary data.</text>
</comment>
<organism evidence="2 3">
    <name type="scientific">Aphanomyces astaci</name>
    <name type="common">Crayfish plague agent</name>
    <dbReference type="NCBI Taxonomy" id="112090"/>
    <lineage>
        <taxon>Eukaryota</taxon>
        <taxon>Sar</taxon>
        <taxon>Stramenopiles</taxon>
        <taxon>Oomycota</taxon>
        <taxon>Saprolegniomycetes</taxon>
        <taxon>Saprolegniales</taxon>
        <taxon>Verrucalvaceae</taxon>
        <taxon>Aphanomyces</taxon>
    </lineage>
</organism>
<name>A0A6A4Z422_APHAT</name>
<reference evidence="2 3" key="1">
    <citation type="submission" date="2019-06" db="EMBL/GenBank/DDBJ databases">
        <title>Genomics analysis of Aphanomyces spp. identifies a new class of oomycete effector associated with host adaptation.</title>
        <authorList>
            <person name="Gaulin E."/>
        </authorList>
    </citation>
    <scope>NUCLEOTIDE SEQUENCE [LARGE SCALE GENOMIC DNA]</scope>
    <source>
        <strain evidence="2 3">E</strain>
    </source>
</reference>
<keyword evidence="1" id="KW-0732">Signal</keyword>
<feature type="signal peptide" evidence="1">
    <location>
        <begin position="1"/>
        <end position="18"/>
    </location>
</feature>
<accession>A0A6A4Z422</accession>
<gene>
    <name evidence="2" type="ORF">AaE_014740</name>
</gene>
<protein>
    <submittedName>
        <fullName evidence="2">Uncharacterized protein</fullName>
    </submittedName>
</protein>